<protein>
    <recommendedName>
        <fullName evidence="3">Nuclear transport factor 2 family protein</fullName>
    </recommendedName>
</protein>
<dbReference type="AlphaFoldDB" id="A0A5D0HJR2"/>
<dbReference type="OrthoDB" id="1161475at2"/>
<name>A0A5D0HJR2_9FLAO</name>
<gene>
    <name evidence="1" type="ORF">FUA24_18810</name>
</gene>
<comment type="caution">
    <text evidence="1">The sequence shown here is derived from an EMBL/GenBank/DDBJ whole genome shotgun (WGS) entry which is preliminary data.</text>
</comment>
<dbReference type="Proteomes" id="UP000323930">
    <property type="component" value="Unassembled WGS sequence"/>
</dbReference>
<dbReference type="RefSeq" id="WP_148544609.1">
    <property type="nucleotide sequence ID" value="NZ_VSDQ01000718.1"/>
</dbReference>
<keyword evidence="2" id="KW-1185">Reference proteome</keyword>
<evidence type="ECO:0008006" key="3">
    <source>
        <dbReference type="Google" id="ProtNLM"/>
    </source>
</evidence>
<sequence>MTPQDIVIKFLNGFNNPEHIQESIDLLTDDYSFKNPFVNLNSKEAFLELAKSISQVITEVNILATNTNGTSVAVIYEFKSALPGVENNIASEWFETENNMIKSSILIYDATNWHKVYANMN</sequence>
<evidence type="ECO:0000313" key="1">
    <source>
        <dbReference type="EMBL" id="TYA71623.1"/>
    </source>
</evidence>
<reference evidence="1 2" key="1">
    <citation type="submission" date="2019-08" db="EMBL/GenBank/DDBJ databases">
        <title>Seonamhaeicola sediminis sp. nov., isolated from marine sediment.</title>
        <authorList>
            <person name="Cao W.R."/>
        </authorList>
    </citation>
    <scope>NUCLEOTIDE SEQUENCE [LARGE SCALE GENOMIC DNA]</scope>
    <source>
        <strain evidence="1 2">B011</strain>
    </source>
</reference>
<organism evidence="1 2">
    <name type="scientific">Seonamhaeicola marinus</name>
    <dbReference type="NCBI Taxonomy" id="1912246"/>
    <lineage>
        <taxon>Bacteria</taxon>
        <taxon>Pseudomonadati</taxon>
        <taxon>Bacteroidota</taxon>
        <taxon>Flavobacteriia</taxon>
        <taxon>Flavobacteriales</taxon>
        <taxon>Flavobacteriaceae</taxon>
    </lineage>
</organism>
<evidence type="ECO:0000313" key="2">
    <source>
        <dbReference type="Proteomes" id="UP000323930"/>
    </source>
</evidence>
<dbReference type="InterPro" id="IPR032710">
    <property type="entry name" value="NTF2-like_dom_sf"/>
</dbReference>
<accession>A0A5D0HJR2</accession>
<dbReference type="Gene3D" id="3.10.450.50">
    <property type="match status" value="1"/>
</dbReference>
<dbReference type="EMBL" id="VSDQ01000718">
    <property type="protein sequence ID" value="TYA71623.1"/>
    <property type="molecule type" value="Genomic_DNA"/>
</dbReference>
<dbReference type="SUPFAM" id="SSF54427">
    <property type="entry name" value="NTF2-like"/>
    <property type="match status" value="1"/>
</dbReference>
<proteinExistence type="predicted"/>